<dbReference type="RefSeq" id="WP_237377459.1">
    <property type="nucleotide sequence ID" value="NZ_CP071793.1"/>
</dbReference>
<feature type="transmembrane region" description="Helical" evidence="6">
    <location>
        <begin position="42"/>
        <end position="64"/>
    </location>
</feature>
<feature type="transmembrane region" description="Helical" evidence="6">
    <location>
        <begin position="785"/>
        <end position="808"/>
    </location>
</feature>
<dbReference type="AlphaFoldDB" id="A0A8A4TDR7"/>
<dbReference type="InterPro" id="IPR003838">
    <property type="entry name" value="ABC3_permease_C"/>
</dbReference>
<dbReference type="InterPro" id="IPR038766">
    <property type="entry name" value="Membrane_comp_ABC_pdt"/>
</dbReference>
<feature type="domain" description="ABC3 transporter permease C-terminal" evidence="7">
    <location>
        <begin position="736"/>
        <end position="835"/>
    </location>
</feature>
<evidence type="ECO:0000256" key="1">
    <source>
        <dbReference type="ARBA" id="ARBA00004651"/>
    </source>
</evidence>
<keyword evidence="5 6" id="KW-0472">Membrane</keyword>
<dbReference type="Proteomes" id="UP000663929">
    <property type="component" value="Chromosome"/>
</dbReference>
<feature type="transmembrane region" description="Helical" evidence="6">
    <location>
        <begin position="274"/>
        <end position="297"/>
    </location>
</feature>
<feature type="transmembrane region" description="Helical" evidence="6">
    <location>
        <begin position="440"/>
        <end position="459"/>
    </location>
</feature>
<evidence type="ECO:0000256" key="3">
    <source>
        <dbReference type="ARBA" id="ARBA00022692"/>
    </source>
</evidence>
<feature type="transmembrane region" description="Helical" evidence="6">
    <location>
        <begin position="820"/>
        <end position="840"/>
    </location>
</feature>
<reference evidence="9" key="1">
    <citation type="submission" date="2021-03" db="EMBL/GenBank/DDBJ databases">
        <title>Acanthopleuribacteraceae sp. M133.</title>
        <authorList>
            <person name="Wang G."/>
        </authorList>
    </citation>
    <scope>NUCLEOTIDE SEQUENCE</scope>
    <source>
        <strain evidence="9">M133</strain>
    </source>
</reference>
<keyword evidence="4 6" id="KW-1133">Transmembrane helix</keyword>
<keyword evidence="10" id="KW-1185">Reference proteome</keyword>
<evidence type="ECO:0000313" key="9">
    <source>
        <dbReference type="EMBL" id="QTD47793.1"/>
    </source>
</evidence>
<evidence type="ECO:0000256" key="6">
    <source>
        <dbReference type="SAM" id="Phobius"/>
    </source>
</evidence>
<evidence type="ECO:0000256" key="4">
    <source>
        <dbReference type="ARBA" id="ARBA00022989"/>
    </source>
</evidence>
<evidence type="ECO:0000313" key="10">
    <source>
        <dbReference type="Proteomes" id="UP000663929"/>
    </source>
</evidence>
<dbReference type="PANTHER" id="PTHR30287">
    <property type="entry name" value="MEMBRANE COMPONENT OF PREDICTED ABC SUPERFAMILY METABOLITE UPTAKE TRANSPORTER"/>
    <property type="match status" value="1"/>
</dbReference>
<organism evidence="9 10">
    <name type="scientific">Sulfidibacter corallicola</name>
    <dbReference type="NCBI Taxonomy" id="2818388"/>
    <lineage>
        <taxon>Bacteria</taxon>
        <taxon>Pseudomonadati</taxon>
        <taxon>Acidobacteriota</taxon>
        <taxon>Holophagae</taxon>
        <taxon>Acanthopleuribacterales</taxon>
        <taxon>Acanthopleuribacteraceae</taxon>
        <taxon>Sulfidibacter</taxon>
    </lineage>
</organism>
<name>A0A8A4TDR7_SULCO</name>
<evidence type="ECO:0000256" key="2">
    <source>
        <dbReference type="ARBA" id="ARBA00022475"/>
    </source>
</evidence>
<dbReference type="InterPro" id="IPR025857">
    <property type="entry name" value="MacB_PCD"/>
</dbReference>
<evidence type="ECO:0000259" key="7">
    <source>
        <dbReference type="Pfam" id="PF02687"/>
    </source>
</evidence>
<dbReference type="PANTHER" id="PTHR30287:SF1">
    <property type="entry name" value="INNER MEMBRANE PROTEIN"/>
    <property type="match status" value="1"/>
</dbReference>
<sequence>MTTPGDEMQTPSTALRSAGWHASLRWAARTAWRDGRGSFGKASLYALSMALGIATLVALGSFGADLSQALQGQTKTLLGADLVVYSRQPFSEKAEKVVAPIPATTAEIRRFATMAYFPAHDQALLCRIRAVGGGFPFYGELVTEPAEAAQTYRDGPNLLVDGSLLERVGAKVGEKLRLGEFEFTIAGKLVSTPGVPPAASLLGPRVYMPLEYVEQTNLIQRGSRVFYSKAFRLDEAYDVDAWIKQNKEDLREERLSWSTVAQRRQQIGDDMNNLSAFLSLTALLTLLLGGLGVAGAVHYHVQQKLRQIAVLRCLGATTAQVVTVYLLQVMAMTLTAVLLGTLMGVGLQYYLPTLVRDLFPVAYEPAFQPEAVGLAVGWGFLLSFLLALAPLAAIRRVSPLVSFRLFLAPAGRDWVQIACYGLVLLTWLGFAMVRTQSVKTGFLFLGGLLAAVAVLYATAKLLGWGARRLAAAGLPFTWRHGLSSLFRPHNQTAVLMVILGMGIFLVAVLAGARAMLLGQFTTAIGQDKPNFIAFDIQADQLDGVLEVVRDNQMSPQNVTPILAMRLERIKGVSIKELLATDIPEWALRREYRSTYRGSLSETEELVAGEWISEVDPDVSPVPVSFEIEQAEMLGLSLGDTLVVDVMGIPIEAQVTSLRKVAWQSMQPNFYMLFPEGYFENAPQMFLFTTRTENPEQVAALQRDLVKKYPNVSCADLTQLVLSFDKILDKAASMVRFLAGLCMLTGLVLLASALWNSRYQRMGEQALLRTLGAGRRQVALMTLAEYFLLGVLATLTGLTLALVASWALGTFLFQVTPFPDLAAVVLPALLLPPLTVVMGYLSHRGLWDVPAIQVLREEGR</sequence>
<feature type="transmembrane region" description="Helical" evidence="6">
    <location>
        <begin position="414"/>
        <end position="433"/>
    </location>
</feature>
<dbReference type="GO" id="GO:0005886">
    <property type="term" value="C:plasma membrane"/>
    <property type="evidence" value="ECO:0007669"/>
    <property type="project" value="UniProtKB-SubCell"/>
</dbReference>
<evidence type="ECO:0000256" key="5">
    <source>
        <dbReference type="ARBA" id="ARBA00023136"/>
    </source>
</evidence>
<keyword evidence="3 6" id="KW-0812">Transmembrane</keyword>
<feature type="transmembrane region" description="Helical" evidence="6">
    <location>
        <begin position="493"/>
        <end position="512"/>
    </location>
</feature>
<gene>
    <name evidence="9" type="ORF">J3U87_19570</name>
</gene>
<protein>
    <submittedName>
        <fullName evidence="9">FtsX-like permease family protein</fullName>
    </submittedName>
</protein>
<proteinExistence type="predicted"/>
<feature type="domain" description="ABC3 transporter permease C-terminal" evidence="7">
    <location>
        <begin position="281"/>
        <end position="399"/>
    </location>
</feature>
<dbReference type="KEGG" id="scor:J3U87_19570"/>
<dbReference type="Pfam" id="PF02687">
    <property type="entry name" value="FtsX"/>
    <property type="match status" value="2"/>
</dbReference>
<feature type="transmembrane region" description="Helical" evidence="6">
    <location>
        <begin position="734"/>
        <end position="754"/>
    </location>
</feature>
<keyword evidence="2" id="KW-1003">Cell membrane</keyword>
<comment type="subcellular location">
    <subcellularLocation>
        <location evidence="1">Cell membrane</location>
        <topology evidence="1">Multi-pass membrane protein</topology>
    </subcellularLocation>
</comment>
<feature type="domain" description="MacB-like periplasmic core" evidence="8">
    <location>
        <begin position="44"/>
        <end position="220"/>
    </location>
</feature>
<feature type="transmembrane region" description="Helical" evidence="6">
    <location>
        <begin position="333"/>
        <end position="351"/>
    </location>
</feature>
<evidence type="ECO:0000259" key="8">
    <source>
        <dbReference type="Pfam" id="PF12704"/>
    </source>
</evidence>
<dbReference type="Pfam" id="PF12704">
    <property type="entry name" value="MacB_PCD"/>
    <property type="match status" value="1"/>
</dbReference>
<dbReference type="EMBL" id="CP071793">
    <property type="protein sequence ID" value="QTD47793.1"/>
    <property type="molecule type" value="Genomic_DNA"/>
</dbReference>
<feature type="transmembrane region" description="Helical" evidence="6">
    <location>
        <begin position="372"/>
        <end position="394"/>
    </location>
</feature>
<accession>A0A8A4TDR7</accession>